<gene>
    <name evidence="3" type="ORF">LXD69_04230</name>
</gene>
<keyword evidence="2" id="KW-1133">Transmembrane helix</keyword>
<sequence>MATNKTNFIRISFAFLAVLLALSFLGYYHFYSEYNIVLKKSQAENKLLQNQFDEILKKYDSLSLSIEDEEALEVKEAIKDAIENTNDNSKINFSDSNNKSLEDQINQIKIDINNNSDEIVRINEKIQKDKKTLTQLESLKSNDVRIRHDKLSAINVTVRGVKILSDLYSKKREKKIQQIRVCFTLQGNEFIRQGNKDIYIQVVNPKNQIISAEDTSIIFNNIKLVYSAKTEALYNQKDVDVCSYVNLEPNKTIKGKYIINIYNSFSKIGTTIFQYD</sequence>
<accession>A0ABY4HQ08</accession>
<reference evidence="3" key="1">
    <citation type="submission" date="2021-12" db="EMBL/GenBank/DDBJ databases">
        <authorList>
            <person name="Cha I.-T."/>
            <person name="Lee K.-E."/>
            <person name="Park S.-J."/>
        </authorList>
    </citation>
    <scope>NUCLEOTIDE SEQUENCE</scope>
    <source>
        <strain evidence="3">YSM-43</strain>
    </source>
</reference>
<keyword evidence="4" id="KW-1185">Reference proteome</keyword>
<evidence type="ECO:0000256" key="1">
    <source>
        <dbReference type="SAM" id="Coils"/>
    </source>
</evidence>
<dbReference type="RefSeq" id="WP_045970739.1">
    <property type="nucleotide sequence ID" value="NZ_CP090145.1"/>
</dbReference>
<feature type="coiled-coil region" evidence="1">
    <location>
        <begin position="31"/>
        <end position="58"/>
    </location>
</feature>
<dbReference type="EMBL" id="CP090145">
    <property type="protein sequence ID" value="UOX34716.1"/>
    <property type="molecule type" value="Genomic_DNA"/>
</dbReference>
<evidence type="ECO:0008006" key="5">
    <source>
        <dbReference type="Google" id="ProtNLM"/>
    </source>
</evidence>
<feature type="coiled-coil region" evidence="1">
    <location>
        <begin position="98"/>
        <end position="139"/>
    </location>
</feature>
<dbReference type="Proteomes" id="UP000830454">
    <property type="component" value="Chromosome"/>
</dbReference>
<keyword evidence="1" id="KW-0175">Coiled coil</keyword>
<organism evidence="3 4">
    <name type="scientific">Flavobacterium sediminilitoris</name>
    <dbReference type="NCBI Taxonomy" id="2024526"/>
    <lineage>
        <taxon>Bacteria</taxon>
        <taxon>Pseudomonadati</taxon>
        <taxon>Bacteroidota</taxon>
        <taxon>Flavobacteriia</taxon>
        <taxon>Flavobacteriales</taxon>
        <taxon>Flavobacteriaceae</taxon>
        <taxon>Flavobacterium</taxon>
    </lineage>
</organism>
<evidence type="ECO:0000313" key="4">
    <source>
        <dbReference type="Proteomes" id="UP000830454"/>
    </source>
</evidence>
<keyword evidence="2" id="KW-0472">Membrane</keyword>
<evidence type="ECO:0000256" key="2">
    <source>
        <dbReference type="SAM" id="Phobius"/>
    </source>
</evidence>
<protein>
    <recommendedName>
        <fullName evidence="5">Chromosome partitioning protein ParA</fullName>
    </recommendedName>
</protein>
<keyword evidence="2" id="KW-0812">Transmembrane</keyword>
<evidence type="ECO:0000313" key="3">
    <source>
        <dbReference type="EMBL" id="UOX34716.1"/>
    </source>
</evidence>
<feature type="transmembrane region" description="Helical" evidence="2">
    <location>
        <begin position="12"/>
        <end position="31"/>
    </location>
</feature>
<proteinExistence type="predicted"/>
<name>A0ABY4HQ08_9FLAO</name>
<reference evidence="3" key="2">
    <citation type="submission" date="2022-04" db="EMBL/GenBank/DDBJ databases">
        <title>Complete Genome Sequence of Flavobacterium sediminilitoris YSM-43, Isolated from a Tidal Sediment.</title>
        <authorList>
            <person name="Lee P.A."/>
        </authorList>
    </citation>
    <scope>NUCLEOTIDE SEQUENCE</scope>
    <source>
        <strain evidence="3">YSM-43</strain>
    </source>
</reference>